<keyword evidence="1" id="KW-0813">Transport</keyword>
<keyword evidence="6" id="KW-1185">Reference proteome</keyword>
<dbReference type="RefSeq" id="WP_149786831.1">
    <property type="nucleotide sequence ID" value="NZ_FNIO01000001.1"/>
</dbReference>
<evidence type="ECO:0000256" key="2">
    <source>
        <dbReference type="ARBA" id="ARBA00022741"/>
    </source>
</evidence>
<proteinExistence type="predicted"/>
<evidence type="ECO:0000256" key="3">
    <source>
        <dbReference type="ARBA" id="ARBA00022840"/>
    </source>
</evidence>
<evidence type="ECO:0000259" key="4">
    <source>
        <dbReference type="PROSITE" id="PS50893"/>
    </source>
</evidence>
<protein>
    <submittedName>
        <fullName evidence="5">Putative thiamine transport system ATP-binding protein</fullName>
    </submittedName>
</protein>
<accession>A0A1H0CIZ1</accession>
<dbReference type="Pfam" id="PF00005">
    <property type="entry name" value="ABC_tran"/>
    <property type="match status" value="1"/>
</dbReference>
<evidence type="ECO:0000313" key="6">
    <source>
        <dbReference type="Proteomes" id="UP000324252"/>
    </source>
</evidence>
<dbReference type="SUPFAM" id="SSF52540">
    <property type="entry name" value="P-loop containing nucleoside triphosphate hydrolases"/>
    <property type="match status" value="1"/>
</dbReference>
<dbReference type="EMBL" id="FQZZ01000001">
    <property type="protein sequence ID" value="SHJ44035.1"/>
    <property type="molecule type" value="Genomic_DNA"/>
</dbReference>
<dbReference type="Gene3D" id="3.40.50.300">
    <property type="entry name" value="P-loop containing nucleotide triphosphate hydrolases"/>
    <property type="match status" value="1"/>
</dbReference>
<dbReference type="InterPro" id="IPR027417">
    <property type="entry name" value="P-loop_NTPase"/>
</dbReference>
<dbReference type="Proteomes" id="UP000324252">
    <property type="component" value="Unassembled WGS sequence"/>
</dbReference>
<evidence type="ECO:0000313" key="5">
    <source>
        <dbReference type="EMBL" id="SHJ44035.1"/>
    </source>
</evidence>
<gene>
    <name evidence="5" type="ORF">SAMN05444142_101259</name>
</gene>
<dbReference type="PANTHER" id="PTHR42781">
    <property type="entry name" value="SPERMIDINE/PUTRESCINE IMPORT ATP-BINDING PROTEIN POTA"/>
    <property type="match status" value="1"/>
</dbReference>
<sequence>MAEPGLTLQDLAVTLDGKAMLRLSAHVPPGEVLSVMGPSGAGKSTLLAAVMGTLAPPFAVTGRVLLDGRDLTDLPPEARGIGILFQDPLLFAHLSVGANLAFGLPRTVRGRDRAQAVDAALREVGLEGFAPRDPATLSGGQRVRVALMRTLLAAPGALLLDEPFSSLDADRRAQIRALVFDRARAAGLPVLMVTHDPQDAGAAGGPVLRLG</sequence>
<dbReference type="PANTHER" id="PTHR42781:SF4">
    <property type="entry name" value="SPERMIDINE_PUTRESCINE IMPORT ATP-BINDING PROTEIN POTA"/>
    <property type="match status" value="1"/>
</dbReference>
<dbReference type="SMART" id="SM00382">
    <property type="entry name" value="AAA"/>
    <property type="match status" value="1"/>
</dbReference>
<dbReference type="GO" id="GO:0005524">
    <property type="term" value="F:ATP binding"/>
    <property type="evidence" value="ECO:0007669"/>
    <property type="project" value="UniProtKB-KW"/>
</dbReference>
<dbReference type="GO" id="GO:0016887">
    <property type="term" value="F:ATP hydrolysis activity"/>
    <property type="evidence" value="ECO:0007669"/>
    <property type="project" value="InterPro"/>
</dbReference>
<dbReference type="InterPro" id="IPR050093">
    <property type="entry name" value="ABC_SmlMolc_Importer"/>
</dbReference>
<dbReference type="InterPro" id="IPR003593">
    <property type="entry name" value="AAA+_ATPase"/>
</dbReference>
<keyword evidence="2" id="KW-0547">Nucleotide-binding</keyword>
<name>A0A1H0CIZ1_9RHOB</name>
<dbReference type="PROSITE" id="PS50893">
    <property type="entry name" value="ABC_TRANSPORTER_2"/>
    <property type="match status" value="1"/>
</dbReference>
<dbReference type="InterPro" id="IPR003439">
    <property type="entry name" value="ABC_transporter-like_ATP-bd"/>
</dbReference>
<dbReference type="OrthoDB" id="9802264at2"/>
<dbReference type="AlphaFoldDB" id="A0A1H0CIZ1"/>
<reference evidence="5 6" key="1">
    <citation type="submission" date="2016-11" db="EMBL/GenBank/DDBJ databases">
        <authorList>
            <person name="Varghese N."/>
            <person name="Submissions S."/>
        </authorList>
    </citation>
    <scope>NUCLEOTIDE SEQUENCE [LARGE SCALE GENOMIC DNA]</scope>
    <source>
        <strain evidence="5 6">DSM 29620</strain>
    </source>
</reference>
<feature type="domain" description="ABC transporter" evidence="4">
    <location>
        <begin position="1"/>
        <end position="210"/>
    </location>
</feature>
<keyword evidence="3 5" id="KW-0067">ATP-binding</keyword>
<evidence type="ECO:0000256" key="1">
    <source>
        <dbReference type="ARBA" id="ARBA00022448"/>
    </source>
</evidence>
<organism evidence="5 6">
    <name type="scientific">Lutimaribacter pacificus</name>
    <dbReference type="NCBI Taxonomy" id="391948"/>
    <lineage>
        <taxon>Bacteria</taxon>
        <taxon>Pseudomonadati</taxon>
        <taxon>Pseudomonadota</taxon>
        <taxon>Alphaproteobacteria</taxon>
        <taxon>Rhodobacterales</taxon>
        <taxon>Roseobacteraceae</taxon>
        <taxon>Lutimaribacter</taxon>
    </lineage>
</organism>